<evidence type="ECO:0000313" key="6">
    <source>
        <dbReference type="Proteomes" id="UP000232688"/>
    </source>
</evidence>
<keyword evidence="9" id="KW-1185">Reference proteome</keyword>
<dbReference type="SMR" id="A0A2I1GS02"/>
<dbReference type="SUPFAM" id="SSF48452">
    <property type="entry name" value="TPR-like"/>
    <property type="match status" value="2"/>
</dbReference>
<reference evidence="3 6" key="4">
    <citation type="submission" date="2017-10" db="EMBL/GenBank/DDBJ databases">
        <title>Genome analyses suggest a sexual origin of heterokaryosis in a supposedly ancient asexual fungus.</title>
        <authorList>
            <person name="Corradi N."/>
            <person name="Sedzielewska K."/>
            <person name="Noel J."/>
            <person name="Charron P."/>
            <person name="Farinelli L."/>
            <person name="Marton T."/>
            <person name="Kruger M."/>
            <person name="Pelin A."/>
            <person name="Brachmann A."/>
            <person name="Corradi N."/>
        </authorList>
    </citation>
    <scope>NUCLEOTIDE SEQUENCE [LARGE SCALE GENOMIC DNA]</scope>
    <source>
        <strain evidence="3 6">A1</strain>
    </source>
</reference>
<protein>
    <recommendedName>
        <fullName evidence="10">TPR-like protein</fullName>
    </recommendedName>
</protein>
<reference evidence="6 8" key="3">
    <citation type="submission" date="2017-10" db="EMBL/GenBank/DDBJ databases">
        <title>Extensive intraspecific genome diversity in a model arbuscular mycorrhizal fungus.</title>
        <authorList>
            <person name="Chen E.C.H."/>
            <person name="Morin E."/>
            <person name="Baudet D."/>
            <person name="Noel J."/>
            <person name="Ndikumana S."/>
            <person name="Charron P."/>
            <person name="St-Onge C."/>
            <person name="Giorgi J."/>
            <person name="Grigoriev I.V."/>
            <person name="Roux C."/>
            <person name="Martin F.M."/>
            <person name="Corradi N."/>
        </authorList>
    </citation>
    <scope>NUCLEOTIDE SEQUENCE [LARGE SCALE GENOMIC DNA]</scope>
    <source>
        <strain evidence="3 6">A1</strain>
        <strain evidence="4 8">C2</strain>
    </source>
</reference>
<dbReference type="Proteomes" id="UP000232688">
    <property type="component" value="Unassembled WGS sequence"/>
</dbReference>
<proteinExistence type="predicted"/>
<organism evidence="5 9">
    <name type="scientific">Rhizophagus irregularis</name>
    <dbReference type="NCBI Taxonomy" id="588596"/>
    <lineage>
        <taxon>Eukaryota</taxon>
        <taxon>Fungi</taxon>
        <taxon>Fungi incertae sedis</taxon>
        <taxon>Mucoromycota</taxon>
        <taxon>Glomeromycotina</taxon>
        <taxon>Glomeromycetes</taxon>
        <taxon>Glomerales</taxon>
        <taxon>Glomeraceae</taxon>
        <taxon>Rhizophagus</taxon>
    </lineage>
</organism>
<evidence type="ECO:0000313" key="5">
    <source>
        <dbReference type="EMBL" id="PKY49420.1"/>
    </source>
</evidence>
<dbReference type="Proteomes" id="UP000233469">
    <property type="component" value="Unassembled WGS sequence"/>
</dbReference>
<evidence type="ECO:0000313" key="2">
    <source>
        <dbReference type="EMBL" id="PKC05249.1"/>
    </source>
</evidence>
<evidence type="ECO:0008006" key="10">
    <source>
        <dbReference type="Google" id="ProtNLM"/>
    </source>
</evidence>
<dbReference type="VEuPathDB" id="FungiDB:FUN_017813"/>
<sequence length="435" mass="49735">MAFIIPRTLSRKYLHNAISSNFKYSSLANQRQILVNDKPKIVVITKNRFFSTEQINQKSSKNSNITENTAQKQAYESYKQDKSFEFSTQKTNEYKKPTLPAFPLVLIFTTSAITFLGLYHYFFSAVYKYPEEIRKNLRKGLYYQNYRNDPNRAVNYYQTALNDAFNHAELDNASPEVTGIMIQLGSLYEELGRIREATDVFTMAYDAIVTPNNTPVKLDGKIKLKSIGLAQKLGDLHQSLKQDEQAEKYFIWSVEQLLQSHSEVAHLNHDNSNRNSLFSKKIDMTLPPWMTFTDFGASLEALAAFYSSRHKYAYALPLYLRALSLINPPESSCHSAVLMNNISEVFTGMGNLEEARGWAERGLKLVENFNKKKKTRECDESCGVLLFNLGMISELSGNVIKASEYYKKAHNLAKKINFSDCINEAELALKRININ</sequence>
<accession>A0A2I1GS02</accession>
<dbReference type="OrthoDB" id="10050400at2759"/>
<evidence type="ECO:0000313" key="9">
    <source>
        <dbReference type="Proteomes" id="UP000234323"/>
    </source>
</evidence>
<dbReference type="EMBL" id="LLXH01000251">
    <property type="protein sequence ID" value="PKC69950.1"/>
    <property type="molecule type" value="Genomic_DNA"/>
</dbReference>
<dbReference type="SMART" id="SM00028">
    <property type="entry name" value="TPR"/>
    <property type="match status" value="4"/>
</dbReference>
<keyword evidence="1" id="KW-0472">Membrane</keyword>
<reference evidence="5 9" key="1">
    <citation type="submission" date="2015-10" db="EMBL/GenBank/DDBJ databases">
        <title>Genome analyses suggest a sexual origin of heterokaryosis in a supposedly ancient asexual fungus.</title>
        <authorList>
            <person name="Ropars J."/>
            <person name="Sedzielewska K."/>
            <person name="Noel J."/>
            <person name="Charron P."/>
            <person name="Farinelli L."/>
            <person name="Marton T."/>
            <person name="Kruger M."/>
            <person name="Pelin A."/>
            <person name="Brachmann A."/>
            <person name="Corradi N."/>
        </authorList>
    </citation>
    <scope>NUCLEOTIDE SEQUENCE [LARGE SCALE GENOMIC DNA]</scope>
    <source>
        <strain evidence="5 9">A4</strain>
        <strain evidence="2 7">A5</strain>
        <strain evidence="4 8">C2</strain>
    </source>
</reference>
<comment type="caution">
    <text evidence="5">The sequence shown here is derived from an EMBL/GenBank/DDBJ whole genome shotgun (WGS) entry which is preliminary data.</text>
</comment>
<dbReference type="Proteomes" id="UP000234323">
    <property type="component" value="Unassembled WGS sequence"/>
</dbReference>
<evidence type="ECO:0000313" key="3">
    <source>
        <dbReference type="EMBL" id="PKC69950.1"/>
    </source>
</evidence>
<keyword evidence="1" id="KW-0812">Transmembrane</keyword>
<feature type="transmembrane region" description="Helical" evidence="1">
    <location>
        <begin position="99"/>
        <end position="122"/>
    </location>
</feature>
<name>A0A2I1GS02_9GLOM</name>
<dbReference type="VEuPathDB" id="FungiDB:RhiirFUN_019231"/>
<dbReference type="InterPro" id="IPR040201">
    <property type="entry name" value="Mrg3-like"/>
</dbReference>
<dbReference type="Proteomes" id="UP000232722">
    <property type="component" value="Unassembled WGS sequence"/>
</dbReference>
<dbReference type="PANTHER" id="PTHR28142">
    <property type="entry name" value="MITOCHONDRIAL INNER MEMBRANE I-AAA PROTEASE SUPERCOMPLEX SUBUNIT MGR3-RELATED"/>
    <property type="match status" value="1"/>
</dbReference>
<evidence type="ECO:0000313" key="4">
    <source>
        <dbReference type="EMBL" id="PKK75807.1"/>
    </source>
</evidence>
<reference evidence="2 7" key="2">
    <citation type="submission" date="2017-09" db="EMBL/GenBank/DDBJ databases">
        <title>Extensive intraspecific genome diversity in a model arbuscular mycorrhizal fungus.</title>
        <authorList>
            <person name="Chen E.C."/>
            <person name="Morin E."/>
            <person name="Beaudet D."/>
            <person name="Noel J."/>
            <person name="Ndikumana S."/>
            <person name="Charron P."/>
            <person name="St-Onge C."/>
            <person name="Giorgi J."/>
            <person name="Grigoriev I.V."/>
            <person name="Roux C."/>
            <person name="Martin F.M."/>
            <person name="Corradi N."/>
        </authorList>
    </citation>
    <scope>NUCLEOTIDE SEQUENCE [LARGE SCALE GENOMIC DNA]</scope>
    <source>
        <strain evidence="2 7">A5</strain>
    </source>
</reference>
<evidence type="ECO:0000256" key="1">
    <source>
        <dbReference type="SAM" id="Phobius"/>
    </source>
</evidence>
<dbReference type="InterPro" id="IPR011990">
    <property type="entry name" value="TPR-like_helical_dom_sf"/>
</dbReference>
<dbReference type="EMBL" id="LLXL01000220">
    <property type="protein sequence ID" value="PKK75807.1"/>
    <property type="molecule type" value="Genomic_DNA"/>
</dbReference>
<keyword evidence="1" id="KW-1133">Transmembrane helix</keyword>
<dbReference type="AlphaFoldDB" id="A0A2I1GS02"/>
<gene>
    <name evidence="3" type="ORF">RhiirA1_414963</name>
    <name evidence="5" type="ORF">RhiirA4_527727</name>
    <name evidence="2" type="ORF">RhiirA5_276240</name>
    <name evidence="4" type="ORF">RhiirC2_212589</name>
</gene>
<dbReference type="CDD" id="cd24145">
    <property type="entry name" value="Mgr3-like"/>
    <property type="match status" value="1"/>
</dbReference>
<dbReference type="InterPro" id="IPR019734">
    <property type="entry name" value="TPR_rpt"/>
</dbReference>
<dbReference type="Gene3D" id="1.25.40.10">
    <property type="entry name" value="Tetratricopeptide repeat domain"/>
    <property type="match status" value="2"/>
</dbReference>
<dbReference type="VEuPathDB" id="FungiDB:RhiirA1_414963"/>
<dbReference type="PANTHER" id="PTHR28142:SF1">
    <property type="entry name" value="MITOCHONDRIAL INNER MEMBRANE I-AAA PROTEASE SUPERCOMPLEX SUBUNIT MGR3-RELATED"/>
    <property type="match status" value="1"/>
</dbReference>
<evidence type="ECO:0000313" key="7">
    <source>
        <dbReference type="Proteomes" id="UP000232722"/>
    </source>
</evidence>
<evidence type="ECO:0000313" key="8">
    <source>
        <dbReference type="Proteomes" id="UP000233469"/>
    </source>
</evidence>
<dbReference type="EMBL" id="LLXI01000740">
    <property type="protein sequence ID" value="PKY49420.1"/>
    <property type="molecule type" value="Genomic_DNA"/>
</dbReference>
<dbReference type="EMBL" id="LLXJ01000900">
    <property type="protein sequence ID" value="PKC05249.1"/>
    <property type="molecule type" value="Genomic_DNA"/>
</dbReference>